<gene>
    <name evidence="1" type="ORF">FRACYDRAFT_245185</name>
</gene>
<dbReference type="Gene3D" id="3.30.420.10">
    <property type="entry name" value="Ribonuclease H-like superfamily/Ribonuclease H"/>
    <property type="match status" value="1"/>
</dbReference>
<dbReference type="Proteomes" id="UP000095751">
    <property type="component" value="Unassembled WGS sequence"/>
</dbReference>
<dbReference type="InParanoid" id="A0A1E7F006"/>
<protein>
    <recommendedName>
        <fullName evidence="3">RNase H type-1 domain-containing protein</fullName>
    </recommendedName>
</protein>
<reference evidence="1 2" key="1">
    <citation type="submission" date="2016-09" db="EMBL/GenBank/DDBJ databases">
        <title>Extensive genetic diversity and differential bi-allelic expression allows diatom success in the polar Southern Ocean.</title>
        <authorList>
            <consortium name="DOE Joint Genome Institute"/>
            <person name="Mock T."/>
            <person name="Otillar R.P."/>
            <person name="Strauss J."/>
            <person name="Dupont C."/>
            <person name="Frickenhaus S."/>
            <person name="Maumus F."/>
            <person name="Mcmullan M."/>
            <person name="Sanges R."/>
            <person name="Schmutz J."/>
            <person name="Toseland A."/>
            <person name="Valas R."/>
            <person name="Veluchamy A."/>
            <person name="Ward B.J."/>
            <person name="Allen A."/>
            <person name="Barry K."/>
            <person name="Falciatore A."/>
            <person name="Ferrante M."/>
            <person name="Fortunato A.E."/>
            <person name="Gloeckner G."/>
            <person name="Gruber A."/>
            <person name="Hipkin R."/>
            <person name="Janech M."/>
            <person name="Kroth P."/>
            <person name="Leese F."/>
            <person name="Lindquist E."/>
            <person name="Lyon B.R."/>
            <person name="Martin J."/>
            <person name="Mayer C."/>
            <person name="Parker M."/>
            <person name="Quesneville H."/>
            <person name="Raymond J."/>
            <person name="Uhlig C."/>
            <person name="Valentin K.U."/>
            <person name="Worden A.Z."/>
            <person name="Armbrust E.V."/>
            <person name="Bowler C."/>
            <person name="Green B."/>
            <person name="Moulton V."/>
            <person name="Van Oosterhout C."/>
            <person name="Grigoriev I."/>
        </authorList>
    </citation>
    <scope>NUCLEOTIDE SEQUENCE [LARGE SCALE GENOMIC DNA]</scope>
    <source>
        <strain evidence="1 2">CCMP1102</strain>
    </source>
</reference>
<dbReference type="InterPro" id="IPR036397">
    <property type="entry name" value="RNaseH_sf"/>
</dbReference>
<sequence length="182" mass="19940">MAISQSVQTQKVVINRIPVMARGVVCVIWPGSIIGQQNLAAVHAKIKKTSNYGIGLSLFGKSQEEHVSQYYAEINFFTTPYEVYELIKSPRKYNIATDGGAIPLKGSLGFVVANEDGTVLLSCYGQPSGNDPLSFRAEICALLAAAKLLQLITEYYDNKIQCEEPARGKIQVYTDSLTAFKL</sequence>
<evidence type="ECO:0008006" key="3">
    <source>
        <dbReference type="Google" id="ProtNLM"/>
    </source>
</evidence>
<proteinExistence type="predicted"/>
<evidence type="ECO:0000313" key="1">
    <source>
        <dbReference type="EMBL" id="OEU11446.1"/>
    </source>
</evidence>
<evidence type="ECO:0000313" key="2">
    <source>
        <dbReference type="Proteomes" id="UP000095751"/>
    </source>
</evidence>
<dbReference type="OrthoDB" id="48258at2759"/>
<dbReference type="EMBL" id="KV784367">
    <property type="protein sequence ID" value="OEU11446.1"/>
    <property type="molecule type" value="Genomic_DNA"/>
</dbReference>
<accession>A0A1E7F006</accession>
<keyword evidence="2" id="KW-1185">Reference proteome</keyword>
<dbReference type="GO" id="GO:0003676">
    <property type="term" value="F:nucleic acid binding"/>
    <property type="evidence" value="ECO:0007669"/>
    <property type="project" value="InterPro"/>
</dbReference>
<organism evidence="1 2">
    <name type="scientific">Fragilariopsis cylindrus CCMP1102</name>
    <dbReference type="NCBI Taxonomy" id="635003"/>
    <lineage>
        <taxon>Eukaryota</taxon>
        <taxon>Sar</taxon>
        <taxon>Stramenopiles</taxon>
        <taxon>Ochrophyta</taxon>
        <taxon>Bacillariophyta</taxon>
        <taxon>Bacillariophyceae</taxon>
        <taxon>Bacillariophycidae</taxon>
        <taxon>Bacillariales</taxon>
        <taxon>Bacillariaceae</taxon>
        <taxon>Fragilariopsis</taxon>
    </lineage>
</organism>
<name>A0A1E7F006_9STRA</name>
<dbReference type="AlphaFoldDB" id="A0A1E7F006"/>
<dbReference type="KEGG" id="fcy:FRACYDRAFT_245185"/>